<dbReference type="PANTHER" id="PTHR30483">
    <property type="entry name" value="LEUCINE-SPECIFIC-BINDING PROTEIN"/>
    <property type="match status" value="1"/>
</dbReference>
<proteinExistence type="inferred from homology"/>
<dbReference type="PANTHER" id="PTHR30483:SF6">
    <property type="entry name" value="PERIPLASMIC BINDING PROTEIN OF ABC TRANSPORTER FOR NATURAL AMINO ACIDS"/>
    <property type="match status" value="1"/>
</dbReference>
<accession>A0ABT4SV51</accession>
<reference evidence="4 5" key="1">
    <citation type="submission" date="2022-11" db="EMBL/GenBank/DDBJ databases">
        <title>Nonomuraea corallina sp. nov., a new species of the genus Nonomuraea isolated from sea side sediment in Thai sea.</title>
        <authorList>
            <person name="Ngamcharungchit C."/>
            <person name="Matsumoto A."/>
            <person name="Suriyachadkun C."/>
            <person name="Panbangred W."/>
            <person name="Inahashi Y."/>
            <person name="Intra B."/>
        </authorList>
    </citation>
    <scope>NUCLEOTIDE SEQUENCE [LARGE SCALE GENOMIC DNA]</scope>
    <source>
        <strain evidence="4 5">DSM 43553</strain>
    </source>
</reference>
<dbReference type="InterPro" id="IPR028081">
    <property type="entry name" value="Leu-bd"/>
</dbReference>
<dbReference type="Gene3D" id="3.40.50.2300">
    <property type="match status" value="2"/>
</dbReference>
<keyword evidence="5" id="KW-1185">Reference proteome</keyword>
<dbReference type="InterPro" id="IPR051010">
    <property type="entry name" value="BCAA_transport"/>
</dbReference>
<evidence type="ECO:0000313" key="5">
    <source>
        <dbReference type="Proteomes" id="UP001212498"/>
    </source>
</evidence>
<dbReference type="InterPro" id="IPR028082">
    <property type="entry name" value="Peripla_BP_I"/>
</dbReference>
<sequence>MRLPPVVGLVVLMAAGCGGGAAPPPPRHEDGEVRVGAIISQTGVYAPLGDEMERAMRLYLEEHGGELGGRPARLVVADDGGTAEQGRRAARELIERDRVDVITGLLASPVAEAVVAEAGRTPVVVANAGADDLGGPGVFRVSFTNHAHGHAAGRYAAQAHGRRPAVLMASDYSAGVETLDGFEEGYGAGKLERVLTPYGRTPDLAPYLARIPAEAELLYAFYAGGEAVAFAKAFRQLGYDTRIDLLTCQNLTDEDVLAAVGADAEGIVSVGLYAPGLENPENTAFVAKWQTRTGRNPSVVAVQSWDAMSLVDRAAARGGDLTAELGGVGELPSPRGPLRLDPATHDPVQNWYARQYQNGTNRVIATVPPKE</sequence>
<dbReference type="PROSITE" id="PS51257">
    <property type="entry name" value="PROKAR_LIPOPROTEIN"/>
    <property type="match status" value="1"/>
</dbReference>
<protein>
    <submittedName>
        <fullName evidence="4">ABC transporter substrate-binding protein</fullName>
    </submittedName>
</protein>
<gene>
    <name evidence="4" type="ORF">OUY24_09900</name>
</gene>
<evidence type="ECO:0000313" key="4">
    <source>
        <dbReference type="EMBL" id="MDA0640930.1"/>
    </source>
</evidence>
<feature type="domain" description="Leucine-binding protein" evidence="3">
    <location>
        <begin position="32"/>
        <end position="359"/>
    </location>
</feature>
<dbReference type="Proteomes" id="UP001212498">
    <property type="component" value="Unassembled WGS sequence"/>
</dbReference>
<dbReference type="SUPFAM" id="SSF53822">
    <property type="entry name" value="Periplasmic binding protein-like I"/>
    <property type="match status" value="1"/>
</dbReference>
<dbReference type="RefSeq" id="WP_271275980.1">
    <property type="nucleotide sequence ID" value="NZ_JAPNUD010000018.1"/>
</dbReference>
<organism evidence="4 5">
    <name type="scientific">Nonomuraea ferruginea</name>
    <dbReference type="NCBI Taxonomy" id="46174"/>
    <lineage>
        <taxon>Bacteria</taxon>
        <taxon>Bacillati</taxon>
        <taxon>Actinomycetota</taxon>
        <taxon>Actinomycetes</taxon>
        <taxon>Streptosporangiales</taxon>
        <taxon>Streptosporangiaceae</taxon>
        <taxon>Nonomuraea</taxon>
    </lineage>
</organism>
<dbReference type="Pfam" id="PF13458">
    <property type="entry name" value="Peripla_BP_6"/>
    <property type="match status" value="1"/>
</dbReference>
<name>A0ABT4SV51_9ACTN</name>
<evidence type="ECO:0000256" key="2">
    <source>
        <dbReference type="ARBA" id="ARBA00022729"/>
    </source>
</evidence>
<evidence type="ECO:0000256" key="1">
    <source>
        <dbReference type="ARBA" id="ARBA00010062"/>
    </source>
</evidence>
<dbReference type="EMBL" id="JAPNUD010000018">
    <property type="protein sequence ID" value="MDA0640930.1"/>
    <property type="molecule type" value="Genomic_DNA"/>
</dbReference>
<dbReference type="CDD" id="cd20014">
    <property type="entry name" value="PBP1_RPA0668_benzoate-like"/>
    <property type="match status" value="1"/>
</dbReference>
<keyword evidence="2" id="KW-0732">Signal</keyword>
<evidence type="ECO:0000259" key="3">
    <source>
        <dbReference type="Pfam" id="PF13458"/>
    </source>
</evidence>
<comment type="similarity">
    <text evidence="1">Belongs to the leucine-binding protein family.</text>
</comment>
<comment type="caution">
    <text evidence="4">The sequence shown here is derived from an EMBL/GenBank/DDBJ whole genome shotgun (WGS) entry which is preliminary data.</text>
</comment>